<evidence type="ECO:0000256" key="6">
    <source>
        <dbReference type="SAM" id="Phobius"/>
    </source>
</evidence>
<feature type="transmembrane region" description="Helical" evidence="6">
    <location>
        <begin position="473"/>
        <end position="492"/>
    </location>
</feature>
<dbReference type="NCBIfam" id="TIGR00360">
    <property type="entry name" value="ComEC_N-term"/>
    <property type="match status" value="1"/>
</dbReference>
<evidence type="ECO:0000256" key="1">
    <source>
        <dbReference type="ARBA" id="ARBA00004651"/>
    </source>
</evidence>
<accession>A0ABS1T4G7</accession>
<feature type="transmembrane region" description="Helical" evidence="6">
    <location>
        <begin position="278"/>
        <end position="295"/>
    </location>
</feature>
<protein>
    <submittedName>
        <fullName evidence="8">DNA internalization-related competence protein ComEC/Rec2</fullName>
    </submittedName>
</protein>
<dbReference type="InterPro" id="IPR052159">
    <property type="entry name" value="Competence_DNA_uptake"/>
</dbReference>
<evidence type="ECO:0000256" key="3">
    <source>
        <dbReference type="ARBA" id="ARBA00022692"/>
    </source>
</evidence>
<dbReference type="CDD" id="cd07731">
    <property type="entry name" value="ComA-like_MBL-fold"/>
    <property type="match status" value="1"/>
</dbReference>
<feature type="transmembrane region" description="Helical" evidence="6">
    <location>
        <begin position="376"/>
        <end position="398"/>
    </location>
</feature>
<dbReference type="SUPFAM" id="SSF56281">
    <property type="entry name" value="Metallo-hydrolase/oxidoreductase"/>
    <property type="match status" value="1"/>
</dbReference>
<dbReference type="Gene3D" id="3.60.15.10">
    <property type="entry name" value="Ribonuclease Z/Hydroxyacylglutathione hydrolase-like"/>
    <property type="match status" value="1"/>
</dbReference>
<evidence type="ECO:0000259" key="7">
    <source>
        <dbReference type="SMART" id="SM00849"/>
    </source>
</evidence>
<gene>
    <name evidence="8" type="ORF">JMA39_18825</name>
</gene>
<comment type="caution">
    <text evidence="8">The sequence shown here is derived from an EMBL/GenBank/DDBJ whole genome shotgun (WGS) entry which is preliminary data.</text>
</comment>
<feature type="transmembrane region" description="Helical" evidence="6">
    <location>
        <begin position="499"/>
        <end position="519"/>
    </location>
</feature>
<dbReference type="InterPro" id="IPR036866">
    <property type="entry name" value="RibonucZ/Hydroxyglut_hydro"/>
</dbReference>
<evidence type="ECO:0000256" key="5">
    <source>
        <dbReference type="ARBA" id="ARBA00023136"/>
    </source>
</evidence>
<feature type="transmembrane region" description="Helical" evidence="6">
    <location>
        <begin position="12"/>
        <end position="36"/>
    </location>
</feature>
<dbReference type="Proteomes" id="UP000604898">
    <property type="component" value="Unassembled WGS sequence"/>
</dbReference>
<keyword evidence="2" id="KW-1003">Cell membrane</keyword>
<feature type="transmembrane region" description="Helical" evidence="6">
    <location>
        <begin position="43"/>
        <end position="61"/>
    </location>
</feature>
<evidence type="ECO:0000256" key="4">
    <source>
        <dbReference type="ARBA" id="ARBA00022989"/>
    </source>
</evidence>
<evidence type="ECO:0000256" key="2">
    <source>
        <dbReference type="ARBA" id="ARBA00022475"/>
    </source>
</evidence>
<dbReference type="InterPro" id="IPR004797">
    <property type="entry name" value="Competence_ComEC/Rec2"/>
</dbReference>
<keyword evidence="4 6" id="KW-1133">Transmembrane helix</keyword>
<feature type="domain" description="Metallo-beta-lactamase" evidence="7">
    <location>
        <begin position="535"/>
        <end position="701"/>
    </location>
</feature>
<keyword evidence="3 6" id="KW-0812">Transmembrane</keyword>
<keyword evidence="9" id="KW-1185">Reference proteome</keyword>
<dbReference type="PANTHER" id="PTHR30619:SF1">
    <property type="entry name" value="RECOMBINATION PROTEIN 2"/>
    <property type="match status" value="1"/>
</dbReference>
<dbReference type="Pfam" id="PF00753">
    <property type="entry name" value="Lactamase_B"/>
    <property type="match status" value="1"/>
</dbReference>
<evidence type="ECO:0000313" key="8">
    <source>
        <dbReference type="EMBL" id="MBL4915155.1"/>
    </source>
</evidence>
<dbReference type="InterPro" id="IPR001279">
    <property type="entry name" value="Metallo-B-lactamas"/>
</dbReference>
<dbReference type="Pfam" id="PF13567">
    <property type="entry name" value="DUF4131"/>
    <property type="match status" value="1"/>
</dbReference>
<dbReference type="InterPro" id="IPR025405">
    <property type="entry name" value="DUF4131"/>
</dbReference>
<dbReference type="SMART" id="SM00849">
    <property type="entry name" value="Lactamase_B"/>
    <property type="match status" value="1"/>
</dbReference>
<dbReference type="Pfam" id="PF03772">
    <property type="entry name" value="Competence"/>
    <property type="match status" value="1"/>
</dbReference>
<feature type="transmembrane region" description="Helical" evidence="6">
    <location>
        <begin position="220"/>
        <end position="243"/>
    </location>
</feature>
<feature type="transmembrane region" description="Helical" evidence="6">
    <location>
        <begin position="429"/>
        <end position="453"/>
    </location>
</feature>
<feature type="transmembrane region" description="Helical" evidence="6">
    <location>
        <begin position="255"/>
        <end position="272"/>
    </location>
</feature>
<reference evidence="8 9" key="1">
    <citation type="submission" date="2021-01" db="EMBL/GenBank/DDBJ databases">
        <title>Genome sequence of Shewanella schlegeliana JCM 11561.</title>
        <authorList>
            <person name="Zhang H."/>
            <person name="Li C."/>
        </authorList>
    </citation>
    <scope>NUCLEOTIDE SEQUENCE [LARGE SCALE GENOMIC DNA]</scope>
    <source>
        <strain evidence="8 9">JCM 11561</strain>
    </source>
</reference>
<comment type="subcellular location">
    <subcellularLocation>
        <location evidence="1">Cell membrane</location>
        <topology evidence="1">Multi-pass membrane protein</topology>
    </subcellularLocation>
</comment>
<dbReference type="InterPro" id="IPR004477">
    <property type="entry name" value="ComEC_N"/>
</dbReference>
<dbReference type="PANTHER" id="PTHR30619">
    <property type="entry name" value="DNA INTERNALIZATION/COMPETENCE PROTEIN COMEC/REC2"/>
    <property type="match status" value="1"/>
</dbReference>
<dbReference type="EMBL" id="JAESVD010000013">
    <property type="protein sequence ID" value="MBL4915155.1"/>
    <property type="molecule type" value="Genomic_DNA"/>
</dbReference>
<keyword evidence="5 6" id="KW-0472">Membrane</keyword>
<proteinExistence type="predicted"/>
<name>A0ABS1T4G7_9GAMM</name>
<dbReference type="InterPro" id="IPR035681">
    <property type="entry name" value="ComA-like_MBL"/>
</dbReference>
<evidence type="ECO:0000313" key="9">
    <source>
        <dbReference type="Proteomes" id="UP000604898"/>
    </source>
</evidence>
<feature type="transmembrane region" description="Helical" evidence="6">
    <location>
        <begin position="307"/>
        <end position="337"/>
    </location>
</feature>
<dbReference type="RefSeq" id="WP_202723420.1">
    <property type="nucleotide sequence ID" value="NZ_BPEX01000010.1"/>
</dbReference>
<organism evidence="8 9">
    <name type="scientific">Shewanella schlegeliana</name>
    <dbReference type="NCBI Taxonomy" id="190308"/>
    <lineage>
        <taxon>Bacteria</taxon>
        <taxon>Pseudomonadati</taxon>
        <taxon>Pseudomonadota</taxon>
        <taxon>Gammaproteobacteria</taxon>
        <taxon>Alteromonadales</taxon>
        <taxon>Shewanellaceae</taxon>
        <taxon>Shewanella</taxon>
    </lineage>
</organism>
<sequence length="793" mass="88080">MNRFMCGYCITIVSALLWPALPSLSILPVLIVAAIIACKRMPFIAGSLIAISWISLFYSLLMDWNTGERVDTLNVESQIISFVHTNGDRISMDITLIDSVSPHILNRKLRLTWRDAPPVTPGQRWLLTIKPKSITSTLNQGSFNQQKNLLAKHIIGKGWVVSGQMLTNEPDYRTRLIIALKSVLADDGSGDLLLALLAGDRSAISSARWQQLRNTGTGHLFAISGLHLSVVSLWLLILARLFLYRYSPVNSRRNWLLCLAISALGAIGYAYLAGFSVSTQRALIMLLAFVCFSALKTHSSSWERLLYALFVVLVLDPLSMLSAGFWLSFSALAIILLTVSQYRFTDEAYSANIKVTSSASVAPAWNLLLWNKLRTAALSFWAVQWRLTLGLCVVQAIFFSGASLASLVVNLLLVPWFTLLLIPISLLSLLVFILLTNLGLSTTGVFTLAAYAMSPVVSILDYSSSVDFVWIDLANDVIATLTIALIGLYLMVNFKQARWRALLSVMFIPLLLTIMFRLLPIDDKRWQVHLLDVGQGLSLVIEQNKRAIIYDTGARYGNSFSYAERVALPFLTSKGINEVDYLVVSHGDNDHAGGAEAIIKHYPNVKLISDLATELRPELAGVQQVSCRPKTLHWQRLTLELLAPSEVTSGNNGSCVVRVSDITNSVLLSGDIERSAELQLLANTHNSGAKLQSRVLIAPHHGSKTSSTEAFIDAVSPELVLFPAGFRNRWGFPKEEIVERYQKRNISTLTSGELGQISILFNRKDVEIRTYRSDFAPFWYNQVFRFGQIKNPE</sequence>
<dbReference type="NCBIfam" id="TIGR00361">
    <property type="entry name" value="ComEC_Rec2"/>
    <property type="match status" value="1"/>
</dbReference>